<accession>A0A2A7ANL1</accession>
<dbReference type="AlphaFoldDB" id="A0A2A7ANL1"/>
<feature type="active site" description="Nucleophile" evidence="4">
    <location>
        <position position="374"/>
    </location>
</feature>
<evidence type="ECO:0000256" key="2">
    <source>
        <dbReference type="ARBA" id="ARBA00022801"/>
    </source>
</evidence>
<dbReference type="PROSITE" id="PS00653">
    <property type="entry name" value="GLYCOSYL_HYDROL_F1_2"/>
    <property type="match status" value="1"/>
</dbReference>
<organism evidence="7 8">
    <name type="scientific">Faecalibacterium prausnitzii</name>
    <dbReference type="NCBI Taxonomy" id="853"/>
    <lineage>
        <taxon>Bacteria</taxon>
        <taxon>Bacillati</taxon>
        <taxon>Bacillota</taxon>
        <taxon>Clostridia</taxon>
        <taxon>Eubacteriales</taxon>
        <taxon>Oscillospiraceae</taxon>
        <taxon>Faecalibacterium</taxon>
    </lineage>
</organism>
<dbReference type="GO" id="GO:0008422">
    <property type="term" value="F:beta-glucosidase activity"/>
    <property type="evidence" value="ECO:0007669"/>
    <property type="project" value="TreeGrafter"/>
</dbReference>
<dbReference type="InterPro" id="IPR017853">
    <property type="entry name" value="GH"/>
</dbReference>
<name>A0A2A7ANL1_9FIRM</name>
<proteinExistence type="inferred from homology"/>
<dbReference type="PANTHER" id="PTHR10353">
    <property type="entry name" value="GLYCOSYL HYDROLASE"/>
    <property type="match status" value="1"/>
</dbReference>
<dbReference type="PROSITE" id="PS00572">
    <property type="entry name" value="GLYCOSYL_HYDROL_F1_1"/>
    <property type="match status" value="1"/>
</dbReference>
<evidence type="ECO:0000256" key="3">
    <source>
        <dbReference type="ARBA" id="ARBA00023295"/>
    </source>
</evidence>
<comment type="similarity">
    <text evidence="1 5">Belongs to the glycosyl hydrolase 1 family.</text>
</comment>
<dbReference type="NCBIfam" id="NF007158">
    <property type="entry name" value="PRK09593.1"/>
    <property type="match status" value="1"/>
</dbReference>
<comment type="caution">
    <text evidence="7">The sequence shown here is derived from an EMBL/GenBank/DDBJ whole genome shotgun (WGS) entry which is preliminary data.</text>
</comment>
<dbReference type="InterPro" id="IPR018120">
    <property type="entry name" value="Glyco_hydro_1_AS"/>
</dbReference>
<dbReference type="InterPro" id="IPR001360">
    <property type="entry name" value="Glyco_hydro_1"/>
</dbReference>
<sequence>MGRFPKDFLWGGATAANQCEGAYNEGGRGPANVDVVPFGEDRFPVMFGKLKMLDCDAEHYYPSHEAIDMYHHFKEDIALFAEMGFRCYRLSIAWTRILPNGDDAEPNEEGLAFYDALFDECHKYGIEPLVTICHFDAPIALIKKYGGWKDRRMVDAYVHYCDILFHRYKGKVKYWLTFNEINMLLHMPFMGAGLLFEPGENVEQAKYQAAHYELVASAKAVKLAHEVMPGCMVGCMLAAGEFYPRTCAPEDVQAAAEADRDNYFFIDVQSRGAYPVWAKKRMERAGIALRTEPEDDQTLREGTVDFISFSYYSSRCITVNKELMEQADGNAIGTAAKNPYLKTSEWGWAIDPVGLRITMNTLYDRYQKPLFIVENGLGAVDTVEPDGSIHDSYRIDYLRAHIEQMEKAINEDGLPLLGYTTWGPIDLVSASTGEMKKRYGFIYVDKDNAGNGTLTRSRKDSFYWYKKVIASDGEDLA</sequence>
<dbReference type="EMBL" id="NMTY01000025">
    <property type="protein sequence ID" value="PDX80621.1"/>
    <property type="molecule type" value="Genomic_DNA"/>
</dbReference>
<dbReference type="SUPFAM" id="SSF51445">
    <property type="entry name" value="(Trans)glycosidases"/>
    <property type="match status" value="1"/>
</dbReference>
<dbReference type="NCBIfam" id="NF007356">
    <property type="entry name" value="PRK09852.1"/>
    <property type="match status" value="1"/>
</dbReference>
<keyword evidence="2 6" id="KW-0378">Hydrolase</keyword>
<evidence type="ECO:0000256" key="6">
    <source>
        <dbReference type="RuleBase" id="RU004468"/>
    </source>
</evidence>
<dbReference type="Proteomes" id="UP000220005">
    <property type="component" value="Unassembled WGS sequence"/>
</dbReference>
<dbReference type="Pfam" id="PF00232">
    <property type="entry name" value="Glyco_hydro_1"/>
    <property type="match status" value="1"/>
</dbReference>
<evidence type="ECO:0000313" key="8">
    <source>
        <dbReference type="Proteomes" id="UP000220005"/>
    </source>
</evidence>
<evidence type="ECO:0000313" key="7">
    <source>
        <dbReference type="EMBL" id="PDX80621.1"/>
    </source>
</evidence>
<dbReference type="FunFam" id="3.20.20.80:FF:000004">
    <property type="entry name" value="Beta-glucosidase 6-phospho-beta-glucosidase"/>
    <property type="match status" value="1"/>
</dbReference>
<reference evidence="7 8" key="1">
    <citation type="journal article" date="2017" name="Front. Microbiol.">
        <title>New Insights into the Diversity of the Genus Faecalibacterium.</title>
        <authorList>
            <person name="Benevides L."/>
            <person name="Burman S."/>
            <person name="Martin R."/>
            <person name="Robert V."/>
            <person name="Thomas M."/>
            <person name="Miquel S."/>
            <person name="Chain F."/>
            <person name="Sokol H."/>
            <person name="Bermudez-Humaran L.G."/>
            <person name="Morrison M."/>
            <person name="Langella P."/>
            <person name="Azevedo V.A."/>
            <person name="Chatel J.M."/>
            <person name="Soares S."/>
        </authorList>
    </citation>
    <scope>NUCLEOTIDE SEQUENCE [LARGE SCALE GENOMIC DNA]</scope>
    <source>
        <strain evidence="7 8">CNCM I 4575</strain>
    </source>
</reference>
<dbReference type="InterPro" id="IPR033132">
    <property type="entry name" value="GH_1_N_CS"/>
</dbReference>
<keyword evidence="3 6" id="KW-0326">Glycosidase</keyword>
<evidence type="ECO:0000256" key="1">
    <source>
        <dbReference type="ARBA" id="ARBA00010838"/>
    </source>
</evidence>
<dbReference type="Gene3D" id="3.20.20.80">
    <property type="entry name" value="Glycosidases"/>
    <property type="match status" value="1"/>
</dbReference>
<evidence type="ECO:0000256" key="5">
    <source>
        <dbReference type="RuleBase" id="RU003690"/>
    </source>
</evidence>
<dbReference type="GO" id="GO:0005829">
    <property type="term" value="C:cytosol"/>
    <property type="evidence" value="ECO:0007669"/>
    <property type="project" value="TreeGrafter"/>
</dbReference>
<dbReference type="PRINTS" id="PR00131">
    <property type="entry name" value="GLHYDRLASE1"/>
</dbReference>
<evidence type="ECO:0000256" key="4">
    <source>
        <dbReference type="PROSITE-ProRule" id="PRU10055"/>
    </source>
</evidence>
<dbReference type="RefSeq" id="WP_097839923.1">
    <property type="nucleotide sequence ID" value="NZ_NMTY01000025.1"/>
</dbReference>
<dbReference type="GO" id="GO:0016052">
    <property type="term" value="P:carbohydrate catabolic process"/>
    <property type="evidence" value="ECO:0007669"/>
    <property type="project" value="TreeGrafter"/>
</dbReference>
<dbReference type="NCBIfam" id="NF007154">
    <property type="entry name" value="PRK09589.1"/>
    <property type="match status" value="1"/>
</dbReference>
<gene>
    <name evidence="7" type="ORF">CGS58_11270</name>
</gene>
<dbReference type="PANTHER" id="PTHR10353:SF296">
    <property type="entry name" value="6-PHOSPHO-BETA-GLUCOSIDASE"/>
    <property type="match status" value="1"/>
</dbReference>
<protein>
    <submittedName>
        <fullName evidence="7">6-phospho-beta-glucosidase</fullName>
    </submittedName>
</protein>